<evidence type="ECO:0000256" key="1">
    <source>
        <dbReference type="SAM" id="MobiDB-lite"/>
    </source>
</evidence>
<accession>A0A497XTE2</accession>
<evidence type="ECO:0000313" key="3">
    <source>
        <dbReference type="EMBL" id="TFB28086.1"/>
    </source>
</evidence>
<comment type="caution">
    <text evidence="2">The sequence shown here is derived from an EMBL/GenBank/DDBJ whole genome shotgun (WGS) entry which is preliminary data.</text>
</comment>
<dbReference type="RefSeq" id="WP_121286550.1">
    <property type="nucleotide sequence ID" value="NZ_RCCK01000014.1"/>
</dbReference>
<proteinExistence type="predicted"/>
<dbReference type="Proteomes" id="UP000273898">
    <property type="component" value="Unassembled WGS sequence"/>
</dbReference>
<feature type="compositionally biased region" description="Polar residues" evidence="1">
    <location>
        <begin position="48"/>
        <end position="58"/>
    </location>
</feature>
<evidence type="ECO:0000313" key="5">
    <source>
        <dbReference type="Proteomes" id="UP000297429"/>
    </source>
</evidence>
<protein>
    <submittedName>
        <fullName evidence="2">Uncharacterized protein</fullName>
    </submittedName>
</protein>
<keyword evidence="5" id="KW-1185">Reference proteome</keyword>
<dbReference type="AlphaFoldDB" id="A0A497XTE2"/>
<gene>
    <name evidence="2" type="ORF">BCL90_4229</name>
    <name evidence="3" type="ORF">E3V97_23950</name>
</gene>
<dbReference type="Proteomes" id="UP000297429">
    <property type="component" value="Unassembled WGS sequence"/>
</dbReference>
<feature type="compositionally biased region" description="Basic and acidic residues" evidence="1">
    <location>
        <begin position="1"/>
        <end position="20"/>
    </location>
</feature>
<evidence type="ECO:0000313" key="2">
    <source>
        <dbReference type="EMBL" id="RLJ72601.1"/>
    </source>
</evidence>
<organism evidence="2 4">
    <name type="scientific">Pedobacter alluvionis</name>
    <dbReference type="NCBI Taxonomy" id="475253"/>
    <lineage>
        <taxon>Bacteria</taxon>
        <taxon>Pseudomonadati</taxon>
        <taxon>Bacteroidota</taxon>
        <taxon>Sphingobacteriia</taxon>
        <taxon>Sphingobacteriales</taxon>
        <taxon>Sphingobacteriaceae</taxon>
        <taxon>Pedobacter</taxon>
    </lineage>
</organism>
<sequence>MSDTEKNEKQERQTDQRNDSEQLNQIALGNTDIEITPERDNNDLLSLPKTSGTGSNPAAANPESLIVHEDKKEKRYEEDAKDNATSGE</sequence>
<dbReference type="EMBL" id="SOPX01000007">
    <property type="protein sequence ID" value="TFB28086.1"/>
    <property type="molecule type" value="Genomic_DNA"/>
</dbReference>
<reference evidence="2 4" key="1">
    <citation type="submission" date="2018-10" db="EMBL/GenBank/DDBJ databases">
        <title>Genomic Encyclopedia of Archaeal and Bacterial Type Strains, Phase II (KMG-II): from individual species to whole genera.</title>
        <authorList>
            <person name="Goeker M."/>
        </authorList>
    </citation>
    <scope>NUCLEOTIDE SEQUENCE [LARGE SCALE GENOMIC DNA]</scope>
    <source>
        <strain evidence="2 4">DSM 19624</strain>
    </source>
</reference>
<feature type="compositionally biased region" description="Basic and acidic residues" evidence="1">
    <location>
        <begin position="66"/>
        <end position="82"/>
    </location>
</feature>
<dbReference type="OrthoDB" id="771318at2"/>
<dbReference type="EMBL" id="RCCK01000014">
    <property type="protein sequence ID" value="RLJ72601.1"/>
    <property type="molecule type" value="Genomic_DNA"/>
</dbReference>
<evidence type="ECO:0000313" key="4">
    <source>
        <dbReference type="Proteomes" id="UP000273898"/>
    </source>
</evidence>
<reference evidence="3 5" key="2">
    <citation type="submission" date="2019-03" db="EMBL/GenBank/DDBJ databases">
        <authorList>
            <person name="He R.-H."/>
        </authorList>
    </citation>
    <scope>NUCLEOTIDE SEQUENCE [LARGE SCALE GENOMIC DNA]</scope>
    <source>
        <strain evidence="3 5">DSM 19624</strain>
    </source>
</reference>
<name>A0A497XTE2_9SPHI</name>
<feature type="region of interest" description="Disordered" evidence="1">
    <location>
        <begin position="1"/>
        <end position="88"/>
    </location>
</feature>